<feature type="short sequence motif" description="VHIID" evidence="3">
    <location>
        <begin position="389"/>
        <end position="393"/>
    </location>
</feature>
<keyword evidence="5" id="KW-1185">Reference proteome</keyword>
<evidence type="ECO:0000256" key="1">
    <source>
        <dbReference type="ARBA" id="ARBA00023015"/>
    </source>
</evidence>
<name>A0A1U8NB95_GOSHI</name>
<evidence type="ECO:0000256" key="2">
    <source>
        <dbReference type="ARBA" id="ARBA00023163"/>
    </source>
</evidence>
<feature type="region of interest" description="VHIID" evidence="3">
    <location>
        <begin position="358"/>
        <end position="423"/>
    </location>
</feature>
<comment type="caution">
    <text evidence="3">Lacks conserved residue(s) required for the propagation of feature annotation.</text>
</comment>
<dbReference type="AlphaFoldDB" id="A0A1U8NB95"/>
<gene>
    <name evidence="6" type="primary">LOC107945538</name>
</gene>
<keyword evidence="2" id="KW-0804">Transcription</keyword>
<dbReference type="KEGG" id="ghi:107945538"/>
<evidence type="ECO:0000313" key="6">
    <source>
        <dbReference type="RefSeq" id="XP_016735079.2"/>
    </source>
</evidence>
<keyword evidence="1" id="KW-0805">Transcription regulation</keyword>
<feature type="region of interest" description="Leucine repeat II (LRII)" evidence="3">
    <location>
        <begin position="437"/>
        <end position="469"/>
    </location>
</feature>
<dbReference type="PROSITE" id="PS50985">
    <property type="entry name" value="GRAS"/>
    <property type="match status" value="1"/>
</dbReference>
<dbReference type="RefSeq" id="XP_016735079.2">
    <property type="nucleotide sequence ID" value="XM_016879590.2"/>
</dbReference>
<proteinExistence type="inferred from homology"/>
<dbReference type="GO" id="GO:0005634">
    <property type="term" value="C:nucleus"/>
    <property type="evidence" value="ECO:0000318"/>
    <property type="project" value="GO_Central"/>
</dbReference>
<protein>
    <submittedName>
        <fullName evidence="6">Scarecrow-like protein 6</fullName>
    </submittedName>
</protein>
<dbReference type="GO" id="GO:0006355">
    <property type="term" value="P:regulation of DNA-templated transcription"/>
    <property type="evidence" value="ECO:0000318"/>
    <property type="project" value="GO_Central"/>
</dbReference>
<evidence type="ECO:0000256" key="4">
    <source>
        <dbReference type="SAM" id="MobiDB-lite"/>
    </source>
</evidence>
<reference evidence="6" key="2">
    <citation type="submission" date="2025-08" db="UniProtKB">
        <authorList>
            <consortium name="RefSeq"/>
        </authorList>
    </citation>
    <scope>IDENTIFICATION</scope>
</reference>
<evidence type="ECO:0000313" key="5">
    <source>
        <dbReference type="Proteomes" id="UP000818029"/>
    </source>
</evidence>
<feature type="compositionally biased region" description="Low complexity" evidence="4">
    <location>
        <begin position="54"/>
        <end position="87"/>
    </location>
</feature>
<dbReference type="GO" id="GO:0043565">
    <property type="term" value="F:sequence-specific DNA binding"/>
    <property type="evidence" value="ECO:0000318"/>
    <property type="project" value="GO_Central"/>
</dbReference>
<dbReference type="PANTHER" id="PTHR31636">
    <property type="entry name" value="OSJNBA0084A10.13 PROTEIN-RELATED"/>
    <property type="match status" value="1"/>
</dbReference>
<dbReference type="GeneID" id="107945538"/>
<evidence type="ECO:0000256" key="3">
    <source>
        <dbReference type="PROSITE-ProRule" id="PRU01191"/>
    </source>
</evidence>
<comment type="similarity">
    <text evidence="3">Belongs to the GRAS family.</text>
</comment>
<dbReference type="InterPro" id="IPR005202">
    <property type="entry name" value="TF_GRAS"/>
</dbReference>
<feature type="compositionally biased region" description="Polar residues" evidence="4">
    <location>
        <begin position="92"/>
        <end position="104"/>
    </location>
</feature>
<feature type="region of interest" description="SAW" evidence="3">
    <location>
        <begin position="571"/>
        <end position="642"/>
    </location>
</feature>
<organism evidence="5 6">
    <name type="scientific">Gossypium hirsutum</name>
    <name type="common">Upland cotton</name>
    <name type="synonym">Gossypium mexicanum</name>
    <dbReference type="NCBI Taxonomy" id="3635"/>
    <lineage>
        <taxon>Eukaryota</taxon>
        <taxon>Viridiplantae</taxon>
        <taxon>Streptophyta</taxon>
        <taxon>Embryophyta</taxon>
        <taxon>Tracheophyta</taxon>
        <taxon>Spermatophyta</taxon>
        <taxon>Magnoliopsida</taxon>
        <taxon>eudicotyledons</taxon>
        <taxon>Gunneridae</taxon>
        <taxon>Pentapetalae</taxon>
        <taxon>rosids</taxon>
        <taxon>malvids</taxon>
        <taxon>Malvales</taxon>
        <taxon>Malvaceae</taxon>
        <taxon>Malvoideae</taxon>
        <taxon>Gossypium</taxon>
    </lineage>
</organism>
<feature type="region of interest" description="Disordered" evidence="4">
    <location>
        <begin position="52"/>
        <end position="104"/>
    </location>
</feature>
<dbReference type="Pfam" id="PF03514">
    <property type="entry name" value="GRAS"/>
    <property type="match status" value="1"/>
</dbReference>
<accession>A0A1U8NB95</accession>
<sequence length="643" mass="71250">MNAMPLSFEEFQGKGALDFASSTSSYSNSSLLLQHQQQKKWQNNKESCCYVGFDPTSTRSPSPPTSSSTLSSSFDGGSGGASTDSSGVAETATVSKGKSQSFDTGTGKCGLSMEDWENDQSILRLIMGDVDDPSLGLNKILQPPSGSCGGGGSSKNMEFNAGFGMVDHSFGFDSITSSVSLMNNDMVSCLNPVFDQNQAEFTQNPVMLFPSYAAEMQEHNLLSPPPPNRFNSGTSGPNYKVPKVQFSSSGPEHYLRRQQLLQQRPTTPKIVTDEMANQQLQQAIIDQLIQAAELIETGDPVLAQGILARLNHQLSPVGKPFIRAAFYFKEALQLLLRFNTTNTSTLYTTNMIFKIAAYKSFSEISPTVQFMNFTCNQAILEVFEGCNRVHIIDFDIGYGGQWASLMQELVLRNGGAPCMKITAFACPTSYDEFELGFTIENLKHFANEINMGFDIKIVSLEALNSCSWYSLPLHFGENETIAVNLPIGSFSNYPSTLPLILRFVKQLSPKIVVSSDRGCDRTDVPFPHHIIHALQSYSGLLESLDAVNMNLDALEKIERFFLQPSIEKIVLGRHRSLERRPPWRSLFIQSGFSPLTFSNFTESQAECLVQRTPIRGFHVEKRQLALVLCWQRRELIATSAWRC</sequence>
<dbReference type="GO" id="GO:0003700">
    <property type="term" value="F:DNA-binding transcription factor activity"/>
    <property type="evidence" value="ECO:0000318"/>
    <property type="project" value="GO_Central"/>
</dbReference>
<dbReference type="PaxDb" id="3635-A0A1U8NB95"/>
<dbReference type="Proteomes" id="UP000818029">
    <property type="component" value="Chromosome D12"/>
</dbReference>
<dbReference type="STRING" id="3635.A0A1U8NB95"/>
<reference evidence="5" key="1">
    <citation type="journal article" date="2020" name="Nat. Genet.">
        <title>Genomic diversifications of five Gossypium allopolyploid species and their impact on cotton improvement.</title>
        <authorList>
            <person name="Chen Z.J."/>
            <person name="Sreedasyam A."/>
            <person name="Ando A."/>
            <person name="Song Q."/>
            <person name="De Santiago L.M."/>
            <person name="Hulse-Kemp A.M."/>
            <person name="Ding M."/>
            <person name="Ye W."/>
            <person name="Kirkbride R.C."/>
            <person name="Jenkins J."/>
            <person name="Plott C."/>
            <person name="Lovell J."/>
            <person name="Lin Y.M."/>
            <person name="Vaughn R."/>
            <person name="Liu B."/>
            <person name="Simpson S."/>
            <person name="Scheffler B.E."/>
            <person name="Wen L."/>
            <person name="Saski C.A."/>
            <person name="Grover C.E."/>
            <person name="Hu G."/>
            <person name="Conover J.L."/>
            <person name="Carlson J.W."/>
            <person name="Shu S."/>
            <person name="Boston L.B."/>
            <person name="Williams M."/>
            <person name="Peterson D.G."/>
            <person name="McGee K."/>
            <person name="Jones D.C."/>
            <person name="Wendel J.F."/>
            <person name="Stelly D.M."/>
            <person name="Grimwood J."/>
            <person name="Schmutz J."/>
        </authorList>
    </citation>
    <scope>NUCLEOTIDE SEQUENCE [LARGE SCALE GENOMIC DNA]</scope>
    <source>
        <strain evidence="5">cv. TM-1</strain>
    </source>
</reference>